<dbReference type="SUPFAM" id="SSF47616">
    <property type="entry name" value="GST C-terminal domain-like"/>
    <property type="match status" value="1"/>
</dbReference>
<dbReference type="PANTHER" id="PTHR11260:SF676">
    <property type="entry name" value="GLUTATHIONE S-TRANSFERASE U8"/>
    <property type="match status" value="1"/>
</dbReference>
<gene>
    <name evidence="5" type="ORF">VitviT2T_008237</name>
</gene>
<evidence type="ECO:0000259" key="4">
    <source>
        <dbReference type="PROSITE" id="PS50405"/>
    </source>
</evidence>
<protein>
    <recommendedName>
        <fullName evidence="1">glutathione transferase</fullName>
        <ecNumber evidence="1">2.5.1.18</ecNumber>
    </recommendedName>
</protein>
<evidence type="ECO:0000313" key="5">
    <source>
        <dbReference type="EMBL" id="WJZ88986.1"/>
    </source>
</evidence>
<dbReference type="InterPro" id="IPR010987">
    <property type="entry name" value="Glutathione-S-Trfase_C-like"/>
</dbReference>
<dbReference type="InterPro" id="IPR036249">
    <property type="entry name" value="Thioredoxin-like_sf"/>
</dbReference>
<dbReference type="Gene3D" id="1.20.1050.10">
    <property type="match status" value="1"/>
</dbReference>
<keyword evidence="2" id="KW-0808">Transferase</keyword>
<dbReference type="PANTHER" id="PTHR11260">
    <property type="entry name" value="GLUTATHIONE S-TRANSFERASE, GST, SUPERFAMILY, GST DOMAIN CONTAINING"/>
    <property type="match status" value="1"/>
</dbReference>
<dbReference type="EMBL" id="CP126653">
    <property type="protein sequence ID" value="WJZ88986.1"/>
    <property type="molecule type" value="Genomic_DNA"/>
</dbReference>
<dbReference type="PROSITE" id="PS50405">
    <property type="entry name" value="GST_CTER"/>
    <property type="match status" value="1"/>
</dbReference>
<evidence type="ECO:0000256" key="2">
    <source>
        <dbReference type="ARBA" id="ARBA00022679"/>
    </source>
</evidence>
<dbReference type="CDD" id="cd03185">
    <property type="entry name" value="GST_C_Tau"/>
    <property type="match status" value="1"/>
</dbReference>
<evidence type="ECO:0000256" key="1">
    <source>
        <dbReference type="ARBA" id="ARBA00012452"/>
    </source>
</evidence>
<keyword evidence="3" id="KW-0175">Coiled coil</keyword>
<accession>A0ABY9C1X3</accession>
<evidence type="ECO:0000313" key="6">
    <source>
        <dbReference type="Proteomes" id="UP001227230"/>
    </source>
</evidence>
<reference evidence="5 6" key="1">
    <citation type="journal article" date="2023" name="Hortic Res">
        <title>The complete reference genome for grapevine (Vitis vinifera L.) genetics and breeding.</title>
        <authorList>
            <person name="Shi X."/>
            <person name="Cao S."/>
            <person name="Wang X."/>
            <person name="Huang S."/>
            <person name="Wang Y."/>
            <person name="Liu Z."/>
            <person name="Liu W."/>
            <person name="Leng X."/>
            <person name="Peng Y."/>
            <person name="Wang N."/>
            <person name="Wang Y."/>
            <person name="Ma Z."/>
            <person name="Xu X."/>
            <person name="Zhang F."/>
            <person name="Xue H."/>
            <person name="Zhong H."/>
            <person name="Wang Y."/>
            <person name="Zhang K."/>
            <person name="Velt A."/>
            <person name="Avia K."/>
            <person name="Holtgrawe D."/>
            <person name="Grimplet J."/>
            <person name="Matus J.T."/>
            <person name="Ware D."/>
            <person name="Wu X."/>
            <person name="Wang H."/>
            <person name="Liu C."/>
            <person name="Fang Y."/>
            <person name="Rustenholz C."/>
            <person name="Cheng Z."/>
            <person name="Xiao H."/>
            <person name="Zhou Y."/>
        </authorList>
    </citation>
    <scope>NUCLEOTIDE SEQUENCE [LARGE SCALE GENOMIC DNA]</scope>
    <source>
        <strain evidence="6">cv. Pinot noir / PN40024</strain>
        <tissue evidence="5">Leaf</tissue>
    </source>
</reference>
<dbReference type="EC" id="2.5.1.18" evidence="1"/>
<dbReference type="Proteomes" id="UP001227230">
    <property type="component" value="Chromosome 6"/>
</dbReference>
<name>A0ABY9C1X3_VITVI</name>
<dbReference type="InterPro" id="IPR036282">
    <property type="entry name" value="Glutathione-S-Trfase_C_sf"/>
</dbReference>
<dbReference type="InterPro" id="IPR045073">
    <property type="entry name" value="Omega/Tau-like"/>
</dbReference>
<dbReference type="Pfam" id="PF00043">
    <property type="entry name" value="GST_C"/>
    <property type="match status" value="1"/>
</dbReference>
<keyword evidence="6" id="KW-1185">Reference proteome</keyword>
<proteinExistence type="predicted"/>
<dbReference type="InterPro" id="IPR004046">
    <property type="entry name" value="GST_C"/>
</dbReference>
<organism evidence="5 6">
    <name type="scientific">Vitis vinifera</name>
    <name type="common">Grape</name>
    <dbReference type="NCBI Taxonomy" id="29760"/>
    <lineage>
        <taxon>Eukaryota</taxon>
        <taxon>Viridiplantae</taxon>
        <taxon>Streptophyta</taxon>
        <taxon>Embryophyta</taxon>
        <taxon>Tracheophyta</taxon>
        <taxon>Spermatophyta</taxon>
        <taxon>Magnoliopsida</taxon>
        <taxon>eudicotyledons</taxon>
        <taxon>Gunneridae</taxon>
        <taxon>Pentapetalae</taxon>
        <taxon>rosids</taxon>
        <taxon>Vitales</taxon>
        <taxon>Vitaceae</taxon>
        <taxon>Viteae</taxon>
        <taxon>Vitis</taxon>
    </lineage>
</organism>
<dbReference type="Gene3D" id="3.40.30.10">
    <property type="entry name" value="Glutaredoxin"/>
    <property type="match status" value="2"/>
</dbReference>
<feature type="coiled-coil region" evidence="3">
    <location>
        <begin position="115"/>
        <end position="142"/>
    </location>
</feature>
<dbReference type="SUPFAM" id="SSF52833">
    <property type="entry name" value="Thioredoxin-like"/>
    <property type="match status" value="1"/>
</dbReference>
<evidence type="ECO:0000256" key="3">
    <source>
        <dbReference type="SAM" id="Coils"/>
    </source>
</evidence>
<sequence length="183" mass="20453">MAATSLQSATMAEEVKLFGTWASPFSRRIEVALKLKGPVAESLVILEYIDETWKHNPILPTDPYEKAMARFWAKYIDDKVNPIVSSFFKNFHLGPDHYSLGGSGRQPKKVVVSKGEEQKGVIEEIQEQLKTLESELKETKFFGGESLGFVDIAANILVWLLVAQEALGFVGTFTNKTKLPTFI</sequence>
<dbReference type="InterPro" id="IPR045074">
    <property type="entry name" value="GST_C_Tau"/>
</dbReference>
<feature type="domain" description="GST C-terminal" evidence="4">
    <location>
        <begin position="62"/>
        <end position="183"/>
    </location>
</feature>